<dbReference type="VEuPathDB" id="TrichDB:TVAGG3_0742030"/>
<sequence>MKDELIWVDATMFISKRKDCLCKLLTPRLDSDGKIRNYKNISIYVKDFGGDESVRYAANAKIFNYSFVESMAGIIDILKGQGYTLKKDLFVAPYDWRISPAFSEDFHQDLKILIENASKINNQKVTLFGFSLGGFNSQQFLSKRVNQAWKDQFIEQLILLAPSFVGTTSNLLYFWTRSSPLVPFYHAPELKELVEGWPCIHSHNPNLIVFGNRTVVIGPDGTNYTSEKVFEFASKFNLIRPKYFEMYKKSYEITKSYPEEPHVKTTLLFNSGLDTTEILDFKKGWDKYPHEIFTPGDTRIPAHGMEWVCKNWSNIKCFDFNRHNKQFEHQALINNPRVVDYVCNITNHLDLIPQEPEISL</sequence>
<reference evidence="1" key="1">
    <citation type="submission" date="2006-10" db="EMBL/GenBank/DDBJ databases">
        <authorList>
            <person name="Amadeo P."/>
            <person name="Zhao Q."/>
            <person name="Wortman J."/>
            <person name="Fraser-Liggett C."/>
            <person name="Carlton J."/>
        </authorList>
    </citation>
    <scope>NUCLEOTIDE SEQUENCE</scope>
    <source>
        <strain evidence="1">G3</strain>
    </source>
</reference>
<gene>
    <name evidence="1" type="ORF">TVAG_240800</name>
</gene>
<dbReference type="InParanoid" id="A2EJC7"/>
<proteinExistence type="predicted"/>
<dbReference type="RefSeq" id="XP_001319502.1">
    <property type="nucleotide sequence ID" value="XM_001319467.1"/>
</dbReference>
<protein>
    <submittedName>
        <fullName evidence="1">Lecithin:cholesterol acyltransferase family protein</fullName>
    </submittedName>
</protein>
<dbReference type="InterPro" id="IPR003386">
    <property type="entry name" value="LACT/PDAT_acylTrfase"/>
</dbReference>
<dbReference type="KEGG" id="tva:4765167"/>
<dbReference type="InterPro" id="IPR029058">
    <property type="entry name" value="AB_hydrolase_fold"/>
</dbReference>
<name>A2EJC7_TRIV3</name>
<evidence type="ECO:0000313" key="1">
    <source>
        <dbReference type="EMBL" id="EAY07279.1"/>
    </source>
</evidence>
<dbReference type="eggNOG" id="KOG2369">
    <property type="taxonomic scope" value="Eukaryota"/>
</dbReference>
<dbReference type="Proteomes" id="UP000001542">
    <property type="component" value="Unassembled WGS sequence"/>
</dbReference>
<dbReference type="PANTHER" id="PTHR11440">
    <property type="entry name" value="LECITHIN-CHOLESTEROL ACYLTRANSFERASE-RELATED"/>
    <property type="match status" value="1"/>
</dbReference>
<dbReference type="GO" id="GO:0008374">
    <property type="term" value="F:O-acyltransferase activity"/>
    <property type="evidence" value="ECO:0007669"/>
    <property type="project" value="InterPro"/>
</dbReference>
<dbReference type="Gene3D" id="3.40.50.1820">
    <property type="entry name" value="alpha/beta hydrolase"/>
    <property type="match status" value="1"/>
</dbReference>
<dbReference type="VEuPathDB" id="TrichDB:TVAG_240800"/>
<dbReference type="STRING" id="5722.A2EJC7"/>
<dbReference type="SUPFAM" id="SSF53474">
    <property type="entry name" value="alpha/beta-Hydrolases"/>
    <property type="match status" value="1"/>
</dbReference>
<dbReference type="AlphaFoldDB" id="A2EJC7"/>
<keyword evidence="1" id="KW-0808">Transferase</keyword>
<evidence type="ECO:0000313" key="2">
    <source>
        <dbReference type="Proteomes" id="UP000001542"/>
    </source>
</evidence>
<dbReference type="Pfam" id="PF02450">
    <property type="entry name" value="LCAT"/>
    <property type="match status" value="1"/>
</dbReference>
<keyword evidence="1" id="KW-0012">Acyltransferase</keyword>
<dbReference type="EMBL" id="DS113404">
    <property type="protein sequence ID" value="EAY07279.1"/>
    <property type="molecule type" value="Genomic_DNA"/>
</dbReference>
<accession>A2EJC7</accession>
<reference evidence="1" key="2">
    <citation type="journal article" date="2007" name="Science">
        <title>Draft genome sequence of the sexually transmitted pathogen Trichomonas vaginalis.</title>
        <authorList>
            <person name="Carlton J.M."/>
            <person name="Hirt R.P."/>
            <person name="Silva J.C."/>
            <person name="Delcher A.L."/>
            <person name="Schatz M."/>
            <person name="Zhao Q."/>
            <person name="Wortman J.R."/>
            <person name="Bidwell S.L."/>
            <person name="Alsmark U.C.M."/>
            <person name="Besteiro S."/>
            <person name="Sicheritz-Ponten T."/>
            <person name="Noel C.J."/>
            <person name="Dacks J.B."/>
            <person name="Foster P.G."/>
            <person name="Simillion C."/>
            <person name="Van de Peer Y."/>
            <person name="Miranda-Saavedra D."/>
            <person name="Barton G.J."/>
            <person name="Westrop G.D."/>
            <person name="Mueller S."/>
            <person name="Dessi D."/>
            <person name="Fiori P.L."/>
            <person name="Ren Q."/>
            <person name="Paulsen I."/>
            <person name="Zhang H."/>
            <person name="Bastida-Corcuera F.D."/>
            <person name="Simoes-Barbosa A."/>
            <person name="Brown M.T."/>
            <person name="Hayes R.D."/>
            <person name="Mukherjee M."/>
            <person name="Okumura C.Y."/>
            <person name="Schneider R."/>
            <person name="Smith A.J."/>
            <person name="Vanacova S."/>
            <person name="Villalvazo M."/>
            <person name="Haas B.J."/>
            <person name="Pertea M."/>
            <person name="Feldblyum T.V."/>
            <person name="Utterback T.R."/>
            <person name="Shu C.L."/>
            <person name="Osoegawa K."/>
            <person name="de Jong P.J."/>
            <person name="Hrdy I."/>
            <person name="Horvathova L."/>
            <person name="Zubacova Z."/>
            <person name="Dolezal P."/>
            <person name="Malik S.B."/>
            <person name="Logsdon J.M. Jr."/>
            <person name="Henze K."/>
            <person name="Gupta A."/>
            <person name="Wang C.C."/>
            <person name="Dunne R.L."/>
            <person name="Upcroft J.A."/>
            <person name="Upcroft P."/>
            <person name="White O."/>
            <person name="Salzberg S.L."/>
            <person name="Tang P."/>
            <person name="Chiu C.-H."/>
            <person name="Lee Y.-S."/>
            <person name="Embley T.M."/>
            <person name="Coombs G.H."/>
            <person name="Mottram J.C."/>
            <person name="Tachezy J."/>
            <person name="Fraser-Liggett C.M."/>
            <person name="Johnson P.J."/>
        </authorList>
    </citation>
    <scope>NUCLEOTIDE SEQUENCE [LARGE SCALE GENOMIC DNA]</scope>
    <source>
        <strain evidence="1">G3</strain>
    </source>
</reference>
<keyword evidence="2" id="KW-1185">Reference proteome</keyword>
<dbReference type="GO" id="GO:0006629">
    <property type="term" value="P:lipid metabolic process"/>
    <property type="evidence" value="ECO:0000318"/>
    <property type="project" value="GO_Central"/>
</dbReference>
<dbReference type="OrthoDB" id="190846at2759"/>
<dbReference type="SMR" id="A2EJC7"/>
<organism evidence="1 2">
    <name type="scientific">Trichomonas vaginalis (strain ATCC PRA-98 / G3)</name>
    <dbReference type="NCBI Taxonomy" id="412133"/>
    <lineage>
        <taxon>Eukaryota</taxon>
        <taxon>Metamonada</taxon>
        <taxon>Parabasalia</taxon>
        <taxon>Trichomonadida</taxon>
        <taxon>Trichomonadidae</taxon>
        <taxon>Trichomonas</taxon>
    </lineage>
</organism>